<dbReference type="InterPro" id="IPR011330">
    <property type="entry name" value="Glyco_hydro/deAcase_b/a-brl"/>
</dbReference>
<dbReference type="GO" id="GO:0005975">
    <property type="term" value="P:carbohydrate metabolic process"/>
    <property type="evidence" value="ECO:0007669"/>
    <property type="project" value="InterPro"/>
</dbReference>
<keyword evidence="2" id="KW-1185">Reference proteome</keyword>
<dbReference type="KEGG" id="cmb:CSW64_20385"/>
<reference evidence="1 2" key="1">
    <citation type="submission" date="2017-10" db="EMBL/GenBank/DDBJ databases">
        <title>Genome sequence of Caulobacter mirabilis FWC38.</title>
        <authorList>
            <person name="Fiebig A."/>
            <person name="Crosson S."/>
        </authorList>
    </citation>
    <scope>NUCLEOTIDE SEQUENCE [LARGE SCALE GENOMIC DNA]</scope>
    <source>
        <strain evidence="1 2">FWC 38</strain>
    </source>
</reference>
<dbReference type="AlphaFoldDB" id="A0A2D2B2U6"/>
<name>A0A2D2B2U6_9CAUL</name>
<evidence type="ECO:0000313" key="2">
    <source>
        <dbReference type="Proteomes" id="UP000228945"/>
    </source>
</evidence>
<evidence type="ECO:0000313" key="1">
    <source>
        <dbReference type="EMBL" id="ATQ44579.1"/>
    </source>
</evidence>
<dbReference type="SUPFAM" id="SSF88713">
    <property type="entry name" value="Glycoside hydrolase/deacetylase"/>
    <property type="match status" value="1"/>
</dbReference>
<dbReference type="Proteomes" id="UP000228945">
    <property type="component" value="Chromosome"/>
</dbReference>
<accession>A0A2D2B2U6</accession>
<gene>
    <name evidence="1" type="ORF">CSW64_20385</name>
</gene>
<dbReference type="EMBL" id="CP024201">
    <property type="protein sequence ID" value="ATQ44579.1"/>
    <property type="molecule type" value="Genomic_DNA"/>
</dbReference>
<sequence>MSPPASMIGARIELLRLHQELARWRMADRQARFWWRDDDARGSTPRLGRLLEIAERHHAPLTLAAIPDPANVELPACLDRAPVDLVQHGIDHLNRRSGPAAGELPHDWPLDRLVAELTRSRAALPPQTAPIFVPPWNDVHPQLPAALSVSGFTGWSAWPGAAPAEGGPRRIDAHVDLLRWRGGARFRGYGRLLKAFRAALADRRRRGDWNAPIGLLTHHLDHDEPAWACLDWFLGRFRTHPAISWRSLKSLIAEAEPPSIPPFGGQPHSS</sequence>
<organism evidence="1 2">
    <name type="scientific">Caulobacter mirabilis</name>
    <dbReference type="NCBI Taxonomy" id="69666"/>
    <lineage>
        <taxon>Bacteria</taxon>
        <taxon>Pseudomonadati</taxon>
        <taxon>Pseudomonadota</taxon>
        <taxon>Alphaproteobacteria</taxon>
        <taxon>Caulobacterales</taxon>
        <taxon>Caulobacteraceae</taxon>
        <taxon>Caulobacter</taxon>
    </lineage>
</organism>
<protein>
    <submittedName>
        <fullName evidence="1">Polysaccharide deacetylase</fullName>
    </submittedName>
</protein>
<proteinExistence type="predicted"/>
<dbReference type="Gene3D" id="3.20.20.370">
    <property type="entry name" value="Glycoside hydrolase/deacetylase"/>
    <property type="match status" value="1"/>
</dbReference>